<protein>
    <submittedName>
        <fullName evidence="2">Uncharacterized protein</fullName>
    </submittedName>
</protein>
<dbReference type="AlphaFoldDB" id="A0A643F4R3"/>
<feature type="transmembrane region" description="Helical" evidence="1">
    <location>
        <begin position="54"/>
        <end position="75"/>
    </location>
</feature>
<proteinExistence type="predicted"/>
<name>A0A643F4R3_9HYPH</name>
<feature type="transmembrane region" description="Helical" evidence="1">
    <location>
        <begin position="30"/>
        <end position="48"/>
    </location>
</feature>
<reference evidence="2" key="1">
    <citation type="submission" date="2019-09" db="EMBL/GenBank/DDBJ databases">
        <title>Draft genome sequences of 48 bacterial type strains from the CCUG.</title>
        <authorList>
            <person name="Tunovic T."/>
            <person name="Pineiro-Iglesias B."/>
            <person name="Unosson C."/>
            <person name="Inganas E."/>
            <person name="Ohlen M."/>
            <person name="Cardew S."/>
            <person name="Jensie-Markopoulos S."/>
            <person name="Salva-Serra F."/>
            <person name="Jaen-Luchoro D."/>
            <person name="Karlsson R."/>
            <person name="Svensson-Stadler L."/>
            <person name="Chun J."/>
            <person name="Moore E."/>
        </authorList>
    </citation>
    <scope>NUCLEOTIDE SEQUENCE</scope>
    <source>
        <strain evidence="2">CCUG 50899</strain>
    </source>
</reference>
<feature type="transmembrane region" description="Helical" evidence="1">
    <location>
        <begin position="96"/>
        <end position="115"/>
    </location>
</feature>
<sequence length="131" mass="14758">MFKRLLREQDESEEFYHEWAANATKLHSATFNYIQSVVLLGALQFAVTQKDTSFAIWALYIVAYLVMLLVTGVYFRTGVLLTLRKLSLKGRWRETSLWAAGILGVAFNVWLVSALEQLIQQIIAAGLSGST</sequence>
<evidence type="ECO:0000313" key="2">
    <source>
        <dbReference type="EMBL" id="KAB0573120.1"/>
    </source>
</evidence>
<keyword evidence="1" id="KW-1133">Transmembrane helix</keyword>
<gene>
    <name evidence="2" type="ORF">F7Q93_01060</name>
</gene>
<comment type="caution">
    <text evidence="2">The sequence shown here is derived from an EMBL/GenBank/DDBJ whole genome shotgun (WGS) entry which is preliminary data.</text>
</comment>
<organism evidence="2">
    <name type="scientific">Brucella pituitosa</name>
    <dbReference type="NCBI Taxonomy" id="571256"/>
    <lineage>
        <taxon>Bacteria</taxon>
        <taxon>Pseudomonadati</taxon>
        <taxon>Pseudomonadota</taxon>
        <taxon>Alphaproteobacteria</taxon>
        <taxon>Hyphomicrobiales</taxon>
        <taxon>Brucellaceae</taxon>
        <taxon>Brucella/Ochrobactrum group</taxon>
        <taxon>Brucella</taxon>
    </lineage>
</organism>
<keyword evidence="1" id="KW-0472">Membrane</keyword>
<accession>A0A643F4R3</accession>
<dbReference type="RefSeq" id="WP_128093231.1">
    <property type="nucleotide sequence ID" value="NZ_JBHEEN010000002.1"/>
</dbReference>
<keyword evidence="1" id="KW-0812">Transmembrane</keyword>
<dbReference type="EMBL" id="VZPE01000001">
    <property type="protein sequence ID" value="KAB0573120.1"/>
    <property type="molecule type" value="Genomic_DNA"/>
</dbReference>
<evidence type="ECO:0000256" key="1">
    <source>
        <dbReference type="SAM" id="Phobius"/>
    </source>
</evidence>